<name>A0A291LV23_9RHOB</name>
<dbReference type="Proteomes" id="UP000219050">
    <property type="component" value="Chromosome"/>
</dbReference>
<dbReference type="AlphaFoldDB" id="A0A291LV23"/>
<dbReference type="OrthoDB" id="9802264at2"/>
<reference evidence="5 6" key="1">
    <citation type="submission" date="2017-05" db="EMBL/GenBank/DDBJ databases">
        <title>Comparative genomic and metabolic analysis of manganese-oxidizing mechanisms in Celeribater manganoxidans DY25T: its adaption to the environment of polymetallic nodule.</title>
        <authorList>
            <person name="Wang X."/>
        </authorList>
    </citation>
    <scope>NUCLEOTIDE SEQUENCE [LARGE SCALE GENOMIC DNA]</scope>
    <source>
        <strain evidence="5 6">DY25</strain>
    </source>
</reference>
<feature type="domain" description="ABC transporter" evidence="4">
    <location>
        <begin position="3"/>
        <end position="211"/>
    </location>
</feature>
<dbReference type="EMBL" id="CP021404">
    <property type="protein sequence ID" value="ATI40563.1"/>
    <property type="molecule type" value="Genomic_DNA"/>
</dbReference>
<dbReference type="PANTHER" id="PTHR42781">
    <property type="entry name" value="SPERMIDINE/PUTRESCINE IMPORT ATP-BINDING PROTEIN POTA"/>
    <property type="match status" value="1"/>
</dbReference>
<sequence length="211" mass="22063">MSLDLTRVTVLRPDGAALFPQIDLSIPPGTIATLTGASGVGKSTLLDAVGGHLSANFRMQGRVLLDGRDVTELPAERRCIGVMFQQAVMFPHLSLADNLAFGLHPSVRGRAARQAAVTEALDMAGLTGMGARDPATLSGGQRARAALMRTLLARPCAVLLDEPFSALDPERRHEIRAFALATIRSSGIPALLVTHDRADADAAGGPVVALS</sequence>
<dbReference type="Pfam" id="PF00005">
    <property type="entry name" value="ABC_tran"/>
    <property type="match status" value="1"/>
</dbReference>
<accession>A0A291LV23</accession>
<keyword evidence="1" id="KW-0813">Transport</keyword>
<evidence type="ECO:0000256" key="3">
    <source>
        <dbReference type="ARBA" id="ARBA00022840"/>
    </source>
</evidence>
<dbReference type="KEGG" id="cmag:CBW24_00055"/>
<dbReference type="RefSeq" id="WP_097372264.1">
    <property type="nucleotide sequence ID" value="NZ_CP021404.1"/>
</dbReference>
<protein>
    <submittedName>
        <fullName evidence="5">ABC transporter ATP-binding protein</fullName>
    </submittedName>
</protein>
<dbReference type="PANTHER" id="PTHR42781:SF4">
    <property type="entry name" value="SPERMIDINE_PUTRESCINE IMPORT ATP-BINDING PROTEIN POTA"/>
    <property type="match status" value="1"/>
</dbReference>
<gene>
    <name evidence="5" type="ORF">CBW24_00055</name>
</gene>
<dbReference type="SMART" id="SM00382">
    <property type="entry name" value="AAA"/>
    <property type="match status" value="1"/>
</dbReference>
<keyword evidence="6" id="KW-1185">Reference proteome</keyword>
<dbReference type="SUPFAM" id="SSF52540">
    <property type="entry name" value="P-loop containing nucleoside triphosphate hydrolases"/>
    <property type="match status" value="1"/>
</dbReference>
<evidence type="ECO:0000259" key="4">
    <source>
        <dbReference type="PROSITE" id="PS50893"/>
    </source>
</evidence>
<organism evidence="5 6">
    <name type="scientific">Pacificitalea manganoxidans</name>
    <dbReference type="NCBI Taxonomy" id="1411902"/>
    <lineage>
        <taxon>Bacteria</taxon>
        <taxon>Pseudomonadati</taxon>
        <taxon>Pseudomonadota</taxon>
        <taxon>Alphaproteobacteria</taxon>
        <taxon>Rhodobacterales</taxon>
        <taxon>Paracoccaceae</taxon>
        <taxon>Pacificitalea</taxon>
    </lineage>
</organism>
<dbReference type="Gene3D" id="3.40.50.300">
    <property type="entry name" value="P-loop containing nucleotide triphosphate hydrolases"/>
    <property type="match status" value="1"/>
</dbReference>
<dbReference type="InterPro" id="IPR027417">
    <property type="entry name" value="P-loop_NTPase"/>
</dbReference>
<evidence type="ECO:0000256" key="2">
    <source>
        <dbReference type="ARBA" id="ARBA00022741"/>
    </source>
</evidence>
<dbReference type="InterPro" id="IPR003593">
    <property type="entry name" value="AAA+_ATPase"/>
</dbReference>
<evidence type="ECO:0000313" key="6">
    <source>
        <dbReference type="Proteomes" id="UP000219050"/>
    </source>
</evidence>
<dbReference type="GO" id="GO:0005524">
    <property type="term" value="F:ATP binding"/>
    <property type="evidence" value="ECO:0007669"/>
    <property type="project" value="UniProtKB-KW"/>
</dbReference>
<dbReference type="InterPro" id="IPR003439">
    <property type="entry name" value="ABC_transporter-like_ATP-bd"/>
</dbReference>
<proteinExistence type="predicted"/>
<keyword evidence="2" id="KW-0547">Nucleotide-binding</keyword>
<evidence type="ECO:0000313" key="5">
    <source>
        <dbReference type="EMBL" id="ATI40563.1"/>
    </source>
</evidence>
<dbReference type="InterPro" id="IPR050093">
    <property type="entry name" value="ABC_SmlMolc_Importer"/>
</dbReference>
<evidence type="ECO:0000256" key="1">
    <source>
        <dbReference type="ARBA" id="ARBA00022448"/>
    </source>
</evidence>
<dbReference type="GO" id="GO:0016887">
    <property type="term" value="F:ATP hydrolysis activity"/>
    <property type="evidence" value="ECO:0007669"/>
    <property type="project" value="InterPro"/>
</dbReference>
<dbReference type="PROSITE" id="PS50893">
    <property type="entry name" value="ABC_TRANSPORTER_2"/>
    <property type="match status" value="1"/>
</dbReference>
<keyword evidence="3 5" id="KW-0067">ATP-binding</keyword>